<reference evidence="4" key="1">
    <citation type="submission" date="2017-02" db="UniProtKB">
        <authorList>
            <consortium name="WormBaseParasite"/>
        </authorList>
    </citation>
    <scope>IDENTIFICATION</scope>
</reference>
<feature type="region of interest" description="Disordered" evidence="1">
    <location>
        <begin position="256"/>
        <end position="277"/>
    </location>
</feature>
<dbReference type="OrthoDB" id="10624326at2759"/>
<proteinExistence type="predicted"/>
<gene>
    <name evidence="2" type="ORF">TCLT_LOCUS4020</name>
</gene>
<dbReference type="AlphaFoldDB" id="A0A0N5CUS6"/>
<organism evidence="4">
    <name type="scientific">Thelazia callipaeda</name>
    <name type="common">Oriental eyeworm</name>
    <name type="synonym">Parasitic nematode</name>
    <dbReference type="NCBI Taxonomy" id="103827"/>
    <lineage>
        <taxon>Eukaryota</taxon>
        <taxon>Metazoa</taxon>
        <taxon>Ecdysozoa</taxon>
        <taxon>Nematoda</taxon>
        <taxon>Chromadorea</taxon>
        <taxon>Rhabditida</taxon>
        <taxon>Spirurina</taxon>
        <taxon>Spiruromorpha</taxon>
        <taxon>Thelazioidea</taxon>
        <taxon>Thelaziidae</taxon>
        <taxon>Thelazia</taxon>
    </lineage>
</organism>
<dbReference type="WBParaSite" id="TCLT_0000403101-mRNA-1">
    <property type="protein sequence ID" value="TCLT_0000403101-mRNA-1"/>
    <property type="gene ID" value="TCLT_0000403101"/>
</dbReference>
<sequence length="492" mass="53345">MSEQRNIKPSAETPKPDGQNRTDFLYRCPPPPQPPFAMEKRGPVTPPESSDISPTTNIAAVVQSRGLVSDLTGVAPSQPFCSDRVIRRGPRTPPYPPKSPQSRSPSPEITDKPDLTFARSKPTIASDRSSVVVLPTVNLCKPKYPGNANPIRYPGFSLYHTPSRFRPVVYNLLIQGSSGASQVACFGSVSGLPMKLFPMMQVSAASTTLAQYMSTQSTKQTSAVFHTTPWSADSDFGVCPPFSFTSPVPKERVPVSEALTVPPPPPPPPPPTSARVMTKPSILKNDASLKADPNSDAPTVKSKDIPMALDPILLDLVDFAPKTQVSKSKKPSRVHSKQGIPLTQRKSAVKDTLSVLDIKNTGPKYTSQLGGNEKKETDAQVPAEKDIEILKILKPERIEHEELDGVENKNPRKAGNDSCKIEEVISHIPKSLENDVDTNTTVCGNDLMIGDNGSLVVGRNDRKGIKSVDTAIEINITDDNMPQQGKLQLKIK</sequence>
<dbReference type="EMBL" id="UYYF01004273">
    <property type="protein sequence ID" value="VDN01064.1"/>
    <property type="molecule type" value="Genomic_DNA"/>
</dbReference>
<name>A0A0N5CUS6_THECL</name>
<feature type="region of interest" description="Disordered" evidence="1">
    <location>
        <begin position="71"/>
        <end position="114"/>
    </location>
</feature>
<accession>A0A0N5CUS6</accession>
<dbReference type="OMA" id="AIEINIT"/>
<feature type="compositionally biased region" description="Polar residues" evidence="1">
    <location>
        <begin position="47"/>
        <end position="56"/>
    </location>
</feature>
<evidence type="ECO:0000256" key="1">
    <source>
        <dbReference type="SAM" id="MobiDB-lite"/>
    </source>
</evidence>
<feature type="compositionally biased region" description="Pro residues" evidence="1">
    <location>
        <begin position="261"/>
        <end position="272"/>
    </location>
</feature>
<dbReference type="Proteomes" id="UP000276776">
    <property type="component" value="Unassembled WGS sequence"/>
</dbReference>
<feature type="region of interest" description="Disordered" evidence="1">
    <location>
        <begin position="324"/>
        <end position="349"/>
    </location>
</feature>
<feature type="region of interest" description="Disordered" evidence="1">
    <location>
        <begin position="1"/>
        <end position="56"/>
    </location>
</feature>
<evidence type="ECO:0000313" key="4">
    <source>
        <dbReference type="WBParaSite" id="TCLT_0000403101-mRNA-1"/>
    </source>
</evidence>
<evidence type="ECO:0000313" key="2">
    <source>
        <dbReference type="EMBL" id="VDN01064.1"/>
    </source>
</evidence>
<protein>
    <submittedName>
        <fullName evidence="4">BAG domain-containing protein</fullName>
    </submittedName>
</protein>
<keyword evidence="3" id="KW-1185">Reference proteome</keyword>
<reference evidence="2 3" key="2">
    <citation type="submission" date="2018-11" db="EMBL/GenBank/DDBJ databases">
        <authorList>
            <consortium name="Pathogen Informatics"/>
        </authorList>
    </citation>
    <scope>NUCLEOTIDE SEQUENCE [LARGE SCALE GENOMIC DNA]</scope>
</reference>
<evidence type="ECO:0000313" key="3">
    <source>
        <dbReference type="Proteomes" id="UP000276776"/>
    </source>
</evidence>
<dbReference type="STRING" id="103827.A0A0N5CUS6"/>
<feature type="compositionally biased region" description="Basic residues" evidence="1">
    <location>
        <begin position="327"/>
        <end position="336"/>
    </location>
</feature>